<dbReference type="Proteomes" id="UP000202440">
    <property type="component" value="Chromosome"/>
</dbReference>
<keyword evidence="1" id="KW-0472">Membrane</keyword>
<reference evidence="2 3" key="1">
    <citation type="submission" date="2017-07" db="EMBL/GenBank/DDBJ databases">
        <title>Annotated genome sequence of Bacterioplanes sanyensis isolated from Red Sea.</title>
        <authorList>
            <person name="Rehman Z.U."/>
        </authorList>
    </citation>
    <scope>NUCLEOTIDE SEQUENCE [LARGE SCALE GENOMIC DNA]</scope>
    <source>
        <strain evidence="2 3">NV9</strain>
    </source>
</reference>
<accession>A0A222FPC1</accession>
<dbReference type="EMBL" id="CP022530">
    <property type="protein sequence ID" value="ASP40562.1"/>
    <property type="molecule type" value="Genomic_DNA"/>
</dbReference>
<dbReference type="RefSeq" id="WP_094061724.1">
    <property type="nucleotide sequence ID" value="NZ_CP022530.1"/>
</dbReference>
<proteinExistence type="predicted"/>
<dbReference type="KEGG" id="bsan:CHH28_18650"/>
<name>A0A222FPC1_9GAMM</name>
<keyword evidence="1" id="KW-0812">Transmembrane</keyword>
<dbReference type="OrthoDB" id="7068231at2"/>
<feature type="transmembrane region" description="Helical" evidence="1">
    <location>
        <begin position="6"/>
        <end position="28"/>
    </location>
</feature>
<keyword evidence="3" id="KW-1185">Reference proteome</keyword>
<dbReference type="InterPro" id="IPR021244">
    <property type="entry name" value="DUF2802"/>
</dbReference>
<gene>
    <name evidence="2" type="ORF">CHH28_18650</name>
</gene>
<organism evidence="2 3">
    <name type="scientific">Bacterioplanes sanyensis</name>
    <dbReference type="NCBI Taxonomy" id="1249553"/>
    <lineage>
        <taxon>Bacteria</taxon>
        <taxon>Pseudomonadati</taxon>
        <taxon>Pseudomonadota</taxon>
        <taxon>Gammaproteobacteria</taxon>
        <taxon>Oceanospirillales</taxon>
        <taxon>Oceanospirillaceae</taxon>
        <taxon>Bacterioplanes</taxon>
    </lineage>
</organism>
<evidence type="ECO:0000313" key="2">
    <source>
        <dbReference type="EMBL" id="ASP40562.1"/>
    </source>
</evidence>
<evidence type="ECO:0008006" key="4">
    <source>
        <dbReference type="Google" id="ProtNLM"/>
    </source>
</evidence>
<evidence type="ECO:0000256" key="1">
    <source>
        <dbReference type="SAM" id="Phobius"/>
    </source>
</evidence>
<sequence>MASWSLLHWLLAGNMGLLVLVGLVLCGLHRQQQRDFKALDGRIAALDGNHQAISRSAIGMGRRVKELEGRLQKVQKSALAPQADDRIYHQASRLAGMGASAAELVENCGMARGEAELLVSLKRPH</sequence>
<dbReference type="Pfam" id="PF10975">
    <property type="entry name" value="DUF2802"/>
    <property type="match status" value="1"/>
</dbReference>
<evidence type="ECO:0000313" key="3">
    <source>
        <dbReference type="Proteomes" id="UP000202440"/>
    </source>
</evidence>
<dbReference type="AlphaFoldDB" id="A0A222FPC1"/>
<protein>
    <recommendedName>
        <fullName evidence="4">DUF2802 domain-containing protein</fullName>
    </recommendedName>
</protein>
<keyword evidence="1" id="KW-1133">Transmembrane helix</keyword>